<dbReference type="AlphaFoldDB" id="A0A193LDT1"/>
<reference evidence="8 9" key="1">
    <citation type="submission" date="2016-06" db="EMBL/GenBank/DDBJ databases">
        <title>Complete genome sequence of a deep-branching marine Gamma Proteobacterium Woeseia oceani type strain XK5.</title>
        <authorList>
            <person name="Mu D."/>
            <person name="Du Z."/>
        </authorList>
    </citation>
    <scope>NUCLEOTIDE SEQUENCE [LARGE SCALE GENOMIC DNA]</scope>
    <source>
        <strain evidence="8 9">XK5</strain>
    </source>
</reference>
<dbReference type="InterPro" id="IPR012678">
    <property type="entry name" value="Ribosomal_uL23/eL15/eS24_sf"/>
</dbReference>
<dbReference type="RefSeq" id="WP_068613622.1">
    <property type="nucleotide sequence ID" value="NZ_CP016268.1"/>
</dbReference>
<comment type="similarity">
    <text evidence="1 6 7">Belongs to the universal ribosomal protein uL23 family.</text>
</comment>
<dbReference type="OrthoDB" id="9793353at2"/>
<dbReference type="Proteomes" id="UP000092695">
    <property type="component" value="Chromosome"/>
</dbReference>
<dbReference type="InterPro" id="IPR001014">
    <property type="entry name" value="Ribosomal_uL23_CS"/>
</dbReference>
<gene>
    <name evidence="6" type="primary">rplW</name>
    <name evidence="8" type="ORF">BA177_04910</name>
</gene>
<dbReference type="FunFam" id="3.30.70.330:FF:000001">
    <property type="entry name" value="50S ribosomal protein L23"/>
    <property type="match status" value="1"/>
</dbReference>
<dbReference type="GO" id="GO:0006412">
    <property type="term" value="P:translation"/>
    <property type="evidence" value="ECO:0007669"/>
    <property type="project" value="UniProtKB-UniRule"/>
</dbReference>
<dbReference type="Pfam" id="PF00276">
    <property type="entry name" value="Ribosomal_L23"/>
    <property type="match status" value="1"/>
</dbReference>
<sequence length="102" mass="11376">MSQALHQERLMTIIKGPHLSEKSTIVAEASNQIVFRVRTDANKAEIKKAVELLFEVAVDNVTVVNVRGKVKRHGQSMGRRSSWKKAYVKLAEGSQIDFLGAE</sequence>
<dbReference type="PROSITE" id="PS00050">
    <property type="entry name" value="RIBOSOMAL_L23"/>
    <property type="match status" value="1"/>
</dbReference>
<keyword evidence="5 6" id="KW-0687">Ribonucleoprotein</keyword>
<keyword evidence="9" id="KW-1185">Reference proteome</keyword>
<dbReference type="GO" id="GO:0003735">
    <property type="term" value="F:structural constituent of ribosome"/>
    <property type="evidence" value="ECO:0007669"/>
    <property type="project" value="InterPro"/>
</dbReference>
<evidence type="ECO:0000256" key="5">
    <source>
        <dbReference type="ARBA" id="ARBA00023274"/>
    </source>
</evidence>
<dbReference type="GO" id="GO:0019843">
    <property type="term" value="F:rRNA binding"/>
    <property type="evidence" value="ECO:0007669"/>
    <property type="project" value="UniProtKB-UniRule"/>
</dbReference>
<dbReference type="GO" id="GO:1990904">
    <property type="term" value="C:ribonucleoprotein complex"/>
    <property type="evidence" value="ECO:0007669"/>
    <property type="project" value="UniProtKB-KW"/>
</dbReference>
<dbReference type="KEGG" id="woc:BA177_04910"/>
<evidence type="ECO:0000313" key="8">
    <source>
        <dbReference type="EMBL" id="ANO50633.1"/>
    </source>
</evidence>
<name>A0A193LDT1_9GAMM</name>
<comment type="subunit">
    <text evidence="6">Part of the 50S ribosomal subunit. Contacts protein L29, and trigger factor when it is bound to the ribosome.</text>
</comment>
<dbReference type="GO" id="GO:0005840">
    <property type="term" value="C:ribosome"/>
    <property type="evidence" value="ECO:0007669"/>
    <property type="project" value="UniProtKB-KW"/>
</dbReference>
<organism evidence="8 9">
    <name type="scientific">Woeseia oceani</name>
    <dbReference type="NCBI Taxonomy" id="1548547"/>
    <lineage>
        <taxon>Bacteria</taxon>
        <taxon>Pseudomonadati</taxon>
        <taxon>Pseudomonadota</taxon>
        <taxon>Gammaproteobacteria</taxon>
        <taxon>Woeseiales</taxon>
        <taxon>Woeseiaceae</taxon>
        <taxon>Woeseia</taxon>
    </lineage>
</organism>
<evidence type="ECO:0000313" key="9">
    <source>
        <dbReference type="Proteomes" id="UP000092695"/>
    </source>
</evidence>
<keyword evidence="2 6" id="KW-0699">rRNA-binding</keyword>
<evidence type="ECO:0000256" key="7">
    <source>
        <dbReference type="RuleBase" id="RU003934"/>
    </source>
</evidence>
<keyword evidence="3 6" id="KW-0694">RNA-binding</keyword>
<keyword evidence="4 6" id="KW-0689">Ribosomal protein</keyword>
<dbReference type="PANTHER" id="PTHR11620">
    <property type="entry name" value="60S RIBOSOMAL PROTEIN L23A"/>
    <property type="match status" value="1"/>
</dbReference>
<dbReference type="InterPro" id="IPR013025">
    <property type="entry name" value="Ribosomal_uL23-like"/>
</dbReference>
<dbReference type="NCBIfam" id="NF004359">
    <property type="entry name" value="PRK05738.1-3"/>
    <property type="match status" value="1"/>
</dbReference>
<dbReference type="NCBIfam" id="NF004358">
    <property type="entry name" value="PRK05738.1-1"/>
    <property type="match status" value="1"/>
</dbReference>
<dbReference type="STRING" id="1548547.BA177_04910"/>
<evidence type="ECO:0000256" key="2">
    <source>
        <dbReference type="ARBA" id="ARBA00022730"/>
    </source>
</evidence>
<dbReference type="Gene3D" id="3.30.70.330">
    <property type="match status" value="1"/>
</dbReference>
<dbReference type="InterPro" id="IPR012677">
    <property type="entry name" value="Nucleotide-bd_a/b_plait_sf"/>
</dbReference>
<evidence type="ECO:0000256" key="3">
    <source>
        <dbReference type="ARBA" id="ARBA00022884"/>
    </source>
</evidence>
<comment type="function">
    <text evidence="6">One of the early assembly proteins it binds 23S rRNA. One of the proteins that surrounds the polypeptide exit tunnel on the outside of the ribosome. Forms the main docking site for trigger factor binding to the ribosome.</text>
</comment>
<proteinExistence type="inferred from homology"/>
<dbReference type="NCBIfam" id="NF004366">
    <property type="entry name" value="PRK05738.3-2"/>
    <property type="match status" value="1"/>
</dbReference>
<evidence type="ECO:0000256" key="6">
    <source>
        <dbReference type="HAMAP-Rule" id="MF_01369"/>
    </source>
</evidence>
<dbReference type="SUPFAM" id="SSF54189">
    <property type="entry name" value="Ribosomal proteins S24e, L23 and L15e"/>
    <property type="match status" value="1"/>
</dbReference>
<protein>
    <recommendedName>
        <fullName evidence="6">Large ribosomal subunit protein uL23</fullName>
    </recommendedName>
</protein>
<dbReference type="NCBIfam" id="NF004363">
    <property type="entry name" value="PRK05738.2-4"/>
    <property type="match status" value="1"/>
</dbReference>
<dbReference type="EMBL" id="CP016268">
    <property type="protein sequence ID" value="ANO50633.1"/>
    <property type="molecule type" value="Genomic_DNA"/>
</dbReference>
<dbReference type="HAMAP" id="MF_01369_B">
    <property type="entry name" value="Ribosomal_uL23_B"/>
    <property type="match status" value="1"/>
</dbReference>
<evidence type="ECO:0000256" key="1">
    <source>
        <dbReference type="ARBA" id="ARBA00006700"/>
    </source>
</evidence>
<evidence type="ECO:0000256" key="4">
    <source>
        <dbReference type="ARBA" id="ARBA00022980"/>
    </source>
</evidence>
<accession>A0A193LDT1</accession>